<dbReference type="OrthoDB" id="2441647at2759"/>
<protein>
    <submittedName>
        <fullName evidence="3">Uncharacterized protein</fullName>
    </submittedName>
</protein>
<feature type="region of interest" description="Disordered" evidence="2">
    <location>
        <begin position="610"/>
        <end position="642"/>
    </location>
</feature>
<sequence>MWWGGSEGAEAATEAAEANPEMEDMKEQFEMQQNLIKQLKDMVKTHQTQLQEKEQQVQRLSVAGTEQSSQLASLSEQVAALEEDGAGPGGPAPPAGSQPRRQRLLEIKRQLEEQRRAQEERAREPRADITAMVRRLQERIEDPDYRYDSCDSAESGSDGEMELGTSPRKSMTLSDSIREKPPEELYGIILSKDNHIYELSDKVSQLEATVVDLKDTLQEKESVISARTAAVNLVTRALTERGQETMDTLDETRQQMRDMQEAFAVHEADWKVREEKLSRQLQTATDALETAEENYKKIEAAKFDLVIANANLQEKVVKLQASAKIEVGKSIHKPLHLRRWCFRVKSQKRQRLGQLEGETVQLSERCAQLEAELAERGDTTALEEERDRLQQESSERLAELTAVTKKLCDLERAQAEAEGQRAELEAAAEQLREQLRTKDAQLTELEQKSRLEVLATDLETARRRLRESHAECAAMQEETNRLQQAERELEEERHQLQGQVERLQTQLSGAEQQVAELQSGNKLLLEKLETEKGQHEQEHTPETIEVAGEQSQETLKKMVKKLKTKLQAGAEGEGGAGGKDRPPAAGPDQQKMKLMKAKLRKELQAKAELQKQLSEREATLEEVDKEAVLERNDAERAEREATLERITSELEEARSELAKHVASEASLESELQAQISSAETELAVRRPLSPGAQPAAAGDAAGRQSGGDWLGGSAVGSGRRRAAAGPLHAAHRGSTAAGAGLPAEPRDPFETLPPLRDRSSSQSSLMSERSESARSEPPGADGEREALLLKQQTRLKQLATAVRRRTAMRDEALARVKELEQEAQQMKARLEQLESAEQLQLAVVHEGQEDKIRYLLDELTSKEEALAAATERCAGLEVRTTALSAELRCVRCEAEAERAQSVDSGLLSALTEPLQRAGPARAADTALVA</sequence>
<dbReference type="PANTHER" id="PTHR45615">
    <property type="entry name" value="MYOSIN HEAVY CHAIN, NON-MUSCLE"/>
    <property type="match status" value="1"/>
</dbReference>
<gene>
    <name evidence="3" type="ORF">FJT64_014359</name>
</gene>
<feature type="region of interest" description="Disordered" evidence="2">
    <location>
        <begin position="146"/>
        <end position="175"/>
    </location>
</feature>
<accession>A0A6A4UZF5</accession>
<keyword evidence="1" id="KW-0175">Coiled coil</keyword>
<keyword evidence="4" id="KW-1185">Reference proteome</keyword>
<feature type="compositionally biased region" description="Basic and acidic residues" evidence="2">
    <location>
        <begin position="625"/>
        <end position="642"/>
    </location>
</feature>
<comment type="caution">
    <text evidence="3">The sequence shown here is derived from an EMBL/GenBank/DDBJ whole genome shotgun (WGS) entry which is preliminary data.</text>
</comment>
<evidence type="ECO:0000256" key="2">
    <source>
        <dbReference type="SAM" id="MobiDB-lite"/>
    </source>
</evidence>
<proteinExistence type="predicted"/>
<feature type="compositionally biased region" description="Low complexity" evidence="2">
    <location>
        <begin position="66"/>
        <end position="80"/>
    </location>
</feature>
<feature type="region of interest" description="Disordered" evidence="2">
    <location>
        <begin position="61"/>
        <end position="107"/>
    </location>
</feature>
<feature type="compositionally biased region" description="Gly residues" evidence="2">
    <location>
        <begin position="704"/>
        <end position="715"/>
    </location>
</feature>
<feature type="compositionally biased region" description="Basic and acidic residues" evidence="2">
    <location>
        <begin position="744"/>
        <end position="759"/>
    </location>
</feature>
<feature type="compositionally biased region" description="Basic and acidic residues" evidence="2">
    <location>
        <begin position="610"/>
        <end position="619"/>
    </location>
</feature>
<dbReference type="Proteomes" id="UP000440578">
    <property type="component" value="Unassembled WGS sequence"/>
</dbReference>
<evidence type="ECO:0000313" key="4">
    <source>
        <dbReference type="Proteomes" id="UP000440578"/>
    </source>
</evidence>
<feature type="compositionally biased region" description="Low complexity" evidence="2">
    <location>
        <begin position="689"/>
        <end position="703"/>
    </location>
</feature>
<feature type="coiled-coil region" evidence="1">
    <location>
        <begin position="802"/>
        <end position="879"/>
    </location>
</feature>
<feature type="compositionally biased region" description="Low complexity" evidence="2">
    <location>
        <begin position="8"/>
        <end position="19"/>
    </location>
</feature>
<evidence type="ECO:0000313" key="3">
    <source>
        <dbReference type="EMBL" id="KAF0287173.1"/>
    </source>
</evidence>
<reference evidence="3 4" key="1">
    <citation type="submission" date="2019-07" db="EMBL/GenBank/DDBJ databases">
        <title>Draft genome assembly of a fouling barnacle, Amphibalanus amphitrite (Darwin, 1854): The first reference genome for Thecostraca.</title>
        <authorList>
            <person name="Kim W."/>
        </authorList>
    </citation>
    <scope>NUCLEOTIDE SEQUENCE [LARGE SCALE GENOMIC DNA]</scope>
    <source>
        <strain evidence="3">SNU_AA5</strain>
        <tissue evidence="3">Soma without cirri and trophi</tissue>
    </source>
</reference>
<dbReference type="EMBL" id="VIIS01002210">
    <property type="protein sequence ID" value="KAF0287173.1"/>
    <property type="molecule type" value="Genomic_DNA"/>
</dbReference>
<name>A0A6A4UZF5_AMPAM</name>
<feature type="region of interest" description="Disordered" evidence="2">
    <location>
        <begin position="562"/>
        <end position="594"/>
    </location>
</feature>
<feature type="coiled-coil region" evidence="1">
    <location>
        <begin position="410"/>
        <end position="527"/>
    </location>
</feature>
<organism evidence="3 4">
    <name type="scientific">Amphibalanus amphitrite</name>
    <name type="common">Striped barnacle</name>
    <name type="synonym">Balanus amphitrite</name>
    <dbReference type="NCBI Taxonomy" id="1232801"/>
    <lineage>
        <taxon>Eukaryota</taxon>
        <taxon>Metazoa</taxon>
        <taxon>Ecdysozoa</taxon>
        <taxon>Arthropoda</taxon>
        <taxon>Crustacea</taxon>
        <taxon>Multicrustacea</taxon>
        <taxon>Cirripedia</taxon>
        <taxon>Thoracica</taxon>
        <taxon>Thoracicalcarea</taxon>
        <taxon>Balanomorpha</taxon>
        <taxon>Balanoidea</taxon>
        <taxon>Balanidae</taxon>
        <taxon>Amphibalaninae</taxon>
        <taxon>Amphibalanus</taxon>
    </lineage>
</organism>
<feature type="coiled-coil region" evidence="1">
    <location>
        <begin position="249"/>
        <end position="301"/>
    </location>
</feature>
<dbReference type="PANTHER" id="PTHR45615:SF66">
    <property type="entry name" value="CARD DOMAIN-CONTAINING PROTEIN"/>
    <property type="match status" value="1"/>
</dbReference>
<evidence type="ECO:0000256" key="1">
    <source>
        <dbReference type="SAM" id="Coils"/>
    </source>
</evidence>
<feature type="region of interest" description="Disordered" evidence="2">
    <location>
        <begin position="682"/>
        <end position="781"/>
    </location>
</feature>
<feature type="region of interest" description="Disordered" evidence="2">
    <location>
        <begin position="1"/>
        <end position="25"/>
    </location>
</feature>
<dbReference type="AlphaFoldDB" id="A0A6A4UZF5"/>